<dbReference type="EMBL" id="JNUR01000021">
    <property type="protein sequence ID" value="KPH50266.1"/>
    <property type="molecule type" value="Genomic_DNA"/>
</dbReference>
<evidence type="ECO:0000313" key="2">
    <source>
        <dbReference type="EMBL" id="KPH55406.1"/>
    </source>
</evidence>
<sequence length="81" mass="9638">MKKNFSFTFDLLYCFIISLSQAGWLEIQMFRTTLVRVFHPFLLCEESLFLIRDIYSSGCFPKFLITPLKYPILLFVRKTPC</sequence>
<evidence type="ECO:0000313" key="3">
    <source>
        <dbReference type="Proteomes" id="UP000037800"/>
    </source>
</evidence>
<accession>A0A0N1MP12</accession>
<proteinExistence type="predicted"/>
<dbReference type="EMBL" id="JNOC01000044">
    <property type="protein sequence ID" value="KPH55406.1"/>
    <property type="molecule type" value="Genomic_DNA"/>
</dbReference>
<gene>
    <name evidence="2" type="ORF">HPU229334_09060</name>
    <name evidence="1" type="ORF">HPU229336_03535</name>
</gene>
<evidence type="ECO:0000313" key="1">
    <source>
        <dbReference type="EMBL" id="KPH50266.1"/>
    </source>
</evidence>
<dbReference type="Proteomes" id="UP000037997">
    <property type="component" value="Unassembled WGS sequence"/>
</dbReference>
<dbReference type="Proteomes" id="UP000037800">
    <property type="component" value="Unassembled WGS sequence"/>
</dbReference>
<dbReference type="PATRIC" id="fig|35818.10.peg.726"/>
<protein>
    <submittedName>
        <fullName evidence="2">Uncharacterized protein</fullName>
    </submittedName>
</protein>
<dbReference type="AlphaFoldDB" id="A0A0N1MP12"/>
<dbReference type="STRING" id="35818.HPU229336_03535"/>
<evidence type="ECO:0000313" key="4">
    <source>
        <dbReference type="Proteomes" id="UP000037997"/>
    </source>
</evidence>
<reference evidence="3 4" key="1">
    <citation type="submission" date="2014-06" db="EMBL/GenBank/DDBJ databases">
        <title>Helicobacter pullorum isolates in fresh chicken meat - phenotypic and genotypic features.</title>
        <authorList>
            <person name="Borges V."/>
            <person name="Santos A."/>
            <person name="Correia C.B."/>
            <person name="Saraiva M."/>
            <person name="Menard A."/>
            <person name="Vieira L."/>
            <person name="Sampaio D.A."/>
            <person name="Gomes J.P."/>
            <person name="Oleastro M."/>
        </authorList>
    </citation>
    <scope>NUCLEOTIDE SEQUENCE [LARGE SCALE GENOMIC DNA]</scope>
    <source>
        <strain evidence="2 4">229334/12</strain>
        <strain evidence="1 3">229336/12</strain>
    </source>
</reference>
<organism evidence="2 4">
    <name type="scientific">Helicobacter pullorum</name>
    <dbReference type="NCBI Taxonomy" id="35818"/>
    <lineage>
        <taxon>Bacteria</taxon>
        <taxon>Pseudomonadati</taxon>
        <taxon>Campylobacterota</taxon>
        <taxon>Epsilonproteobacteria</taxon>
        <taxon>Campylobacterales</taxon>
        <taxon>Helicobacteraceae</taxon>
        <taxon>Helicobacter</taxon>
    </lineage>
</organism>
<name>A0A0N1MP12_9HELI</name>
<comment type="caution">
    <text evidence="2">The sequence shown here is derived from an EMBL/GenBank/DDBJ whole genome shotgun (WGS) entry which is preliminary data.</text>
</comment>